<dbReference type="AlphaFoldDB" id="A0A4Y2P125"/>
<dbReference type="OrthoDB" id="4843387at2759"/>
<comment type="caution">
    <text evidence="1">The sequence shown here is derived from an EMBL/GenBank/DDBJ whole genome shotgun (WGS) entry which is preliminary data.</text>
</comment>
<accession>A0A4Y2P125</accession>
<dbReference type="Proteomes" id="UP000499080">
    <property type="component" value="Unassembled WGS sequence"/>
</dbReference>
<sequence length="115" mass="13416">MFPLGNERSLHQQHSYGEALDCDVTNPMFWPEESCLLFAHGPDRNRRVLKKIFLKNRMESAEKMWDKFQEASGSTVSTKTILKAWKLNASPVHKHFFIKSMNKMHHTGAHADRYN</sequence>
<keyword evidence="2" id="KW-1185">Reference proteome</keyword>
<organism evidence="1 2">
    <name type="scientific">Araneus ventricosus</name>
    <name type="common">Orbweaver spider</name>
    <name type="synonym">Epeira ventricosa</name>
    <dbReference type="NCBI Taxonomy" id="182803"/>
    <lineage>
        <taxon>Eukaryota</taxon>
        <taxon>Metazoa</taxon>
        <taxon>Ecdysozoa</taxon>
        <taxon>Arthropoda</taxon>
        <taxon>Chelicerata</taxon>
        <taxon>Arachnida</taxon>
        <taxon>Araneae</taxon>
        <taxon>Araneomorphae</taxon>
        <taxon>Entelegynae</taxon>
        <taxon>Araneoidea</taxon>
        <taxon>Araneidae</taxon>
        <taxon>Araneus</taxon>
    </lineage>
</organism>
<proteinExistence type="predicted"/>
<evidence type="ECO:0000313" key="1">
    <source>
        <dbReference type="EMBL" id="GBN45001.1"/>
    </source>
</evidence>
<reference evidence="1 2" key="1">
    <citation type="journal article" date="2019" name="Sci. Rep.">
        <title>Orb-weaving spider Araneus ventricosus genome elucidates the spidroin gene catalogue.</title>
        <authorList>
            <person name="Kono N."/>
            <person name="Nakamura H."/>
            <person name="Ohtoshi R."/>
            <person name="Moran D.A.P."/>
            <person name="Shinohara A."/>
            <person name="Yoshida Y."/>
            <person name="Fujiwara M."/>
            <person name="Mori M."/>
            <person name="Tomita M."/>
            <person name="Arakawa K."/>
        </authorList>
    </citation>
    <scope>NUCLEOTIDE SEQUENCE [LARGE SCALE GENOMIC DNA]</scope>
</reference>
<dbReference type="EMBL" id="BGPR01010232">
    <property type="protein sequence ID" value="GBN45001.1"/>
    <property type="molecule type" value="Genomic_DNA"/>
</dbReference>
<gene>
    <name evidence="1" type="ORF">AVEN_56198_1</name>
</gene>
<protein>
    <submittedName>
        <fullName evidence="1">Uncharacterized protein</fullName>
    </submittedName>
</protein>
<name>A0A4Y2P125_ARAVE</name>
<evidence type="ECO:0000313" key="2">
    <source>
        <dbReference type="Proteomes" id="UP000499080"/>
    </source>
</evidence>